<comment type="caution">
    <text evidence="2">The sequence shown here is derived from an EMBL/GenBank/DDBJ whole genome shotgun (WGS) entry which is preliminary data.</text>
</comment>
<dbReference type="EMBL" id="JANPWB010000012">
    <property type="protein sequence ID" value="KAJ1114056.1"/>
    <property type="molecule type" value="Genomic_DNA"/>
</dbReference>
<keyword evidence="3" id="KW-1185">Reference proteome</keyword>
<accession>A0AAV7NF09</accession>
<reference evidence="2" key="1">
    <citation type="journal article" date="2022" name="bioRxiv">
        <title>Sequencing and chromosome-scale assembly of the giantPleurodeles waltlgenome.</title>
        <authorList>
            <person name="Brown T."/>
            <person name="Elewa A."/>
            <person name="Iarovenko S."/>
            <person name="Subramanian E."/>
            <person name="Araus A.J."/>
            <person name="Petzold A."/>
            <person name="Susuki M."/>
            <person name="Suzuki K.-i.T."/>
            <person name="Hayashi T."/>
            <person name="Toyoda A."/>
            <person name="Oliveira C."/>
            <person name="Osipova E."/>
            <person name="Leigh N.D."/>
            <person name="Simon A."/>
            <person name="Yun M.H."/>
        </authorList>
    </citation>
    <scope>NUCLEOTIDE SEQUENCE</scope>
    <source>
        <strain evidence="2">20211129_DDA</strain>
        <tissue evidence="2">Liver</tissue>
    </source>
</reference>
<name>A0AAV7NF09_PLEWA</name>
<feature type="region of interest" description="Disordered" evidence="1">
    <location>
        <begin position="1"/>
        <end position="34"/>
    </location>
</feature>
<protein>
    <submittedName>
        <fullName evidence="2">Uncharacterized protein</fullName>
    </submittedName>
</protein>
<gene>
    <name evidence="2" type="ORF">NDU88_002295</name>
</gene>
<feature type="compositionally biased region" description="Polar residues" evidence="1">
    <location>
        <begin position="7"/>
        <end position="18"/>
    </location>
</feature>
<feature type="region of interest" description="Disordered" evidence="1">
    <location>
        <begin position="89"/>
        <end position="112"/>
    </location>
</feature>
<proteinExistence type="predicted"/>
<organism evidence="2 3">
    <name type="scientific">Pleurodeles waltl</name>
    <name type="common">Iberian ribbed newt</name>
    <dbReference type="NCBI Taxonomy" id="8319"/>
    <lineage>
        <taxon>Eukaryota</taxon>
        <taxon>Metazoa</taxon>
        <taxon>Chordata</taxon>
        <taxon>Craniata</taxon>
        <taxon>Vertebrata</taxon>
        <taxon>Euteleostomi</taxon>
        <taxon>Amphibia</taxon>
        <taxon>Batrachia</taxon>
        <taxon>Caudata</taxon>
        <taxon>Salamandroidea</taxon>
        <taxon>Salamandridae</taxon>
        <taxon>Pleurodelinae</taxon>
        <taxon>Pleurodeles</taxon>
    </lineage>
</organism>
<evidence type="ECO:0000256" key="1">
    <source>
        <dbReference type="SAM" id="MobiDB-lite"/>
    </source>
</evidence>
<evidence type="ECO:0000313" key="3">
    <source>
        <dbReference type="Proteomes" id="UP001066276"/>
    </source>
</evidence>
<dbReference type="Proteomes" id="UP001066276">
    <property type="component" value="Chromosome 8"/>
</dbReference>
<dbReference type="AlphaFoldDB" id="A0AAV7NF09"/>
<evidence type="ECO:0000313" key="2">
    <source>
        <dbReference type="EMBL" id="KAJ1114056.1"/>
    </source>
</evidence>
<sequence length="112" mass="12001">MALGESSRGTELLQNRGQQPPEVENGSIEDVASGDDVAAQNGGCVASLKIWRCAPAAAGGRSIPEHRALWRWMLLGPWALRRQRLEMADAKDDGRGGRTNRALGPLSPPTLT</sequence>